<dbReference type="Proteomes" id="UP001174694">
    <property type="component" value="Unassembled WGS sequence"/>
</dbReference>
<dbReference type="EMBL" id="JANBVO010000003">
    <property type="protein sequence ID" value="KAJ9155610.1"/>
    <property type="molecule type" value="Genomic_DNA"/>
</dbReference>
<reference evidence="2" key="1">
    <citation type="submission" date="2022-07" db="EMBL/GenBank/DDBJ databases">
        <title>Fungi with potential for degradation of polypropylene.</title>
        <authorList>
            <person name="Gostincar C."/>
        </authorList>
    </citation>
    <scope>NUCLEOTIDE SEQUENCE</scope>
    <source>
        <strain evidence="2">EXF-13308</strain>
    </source>
</reference>
<dbReference type="AlphaFoldDB" id="A0AA38S3L1"/>
<feature type="compositionally biased region" description="Polar residues" evidence="1">
    <location>
        <begin position="159"/>
        <end position="172"/>
    </location>
</feature>
<evidence type="ECO:0000313" key="3">
    <source>
        <dbReference type="Proteomes" id="UP001174694"/>
    </source>
</evidence>
<evidence type="ECO:0000256" key="1">
    <source>
        <dbReference type="SAM" id="MobiDB-lite"/>
    </source>
</evidence>
<organism evidence="2 3">
    <name type="scientific">Pleurostoma richardsiae</name>
    <dbReference type="NCBI Taxonomy" id="41990"/>
    <lineage>
        <taxon>Eukaryota</taxon>
        <taxon>Fungi</taxon>
        <taxon>Dikarya</taxon>
        <taxon>Ascomycota</taxon>
        <taxon>Pezizomycotina</taxon>
        <taxon>Sordariomycetes</taxon>
        <taxon>Sordariomycetidae</taxon>
        <taxon>Calosphaeriales</taxon>
        <taxon>Pleurostomataceae</taxon>
        <taxon>Pleurostoma</taxon>
    </lineage>
</organism>
<feature type="region of interest" description="Disordered" evidence="1">
    <location>
        <begin position="141"/>
        <end position="172"/>
    </location>
</feature>
<sequence length="237" mass="25297">MPRGKNRNQNFKKGLQNRKQGFFKKGHTFHRLYPSEVAAVIRHVDGNISAYESHRGFLRTVSFLPFSEATISGPDDFDLVRERYDGAGQAPTGAFQPLTSTPPPEVAVSLPTPSTSSTPGLGSQTGHQRLAGLTFPMTPPLSTPFGSVGGDTSEEGRVTESTPTEDNTTVTPSIIFPSSLLPVLPQATSSAASSASPSLASTITRVSSSPEILAAPQPISIRDKRKLIALTESFFQD</sequence>
<accession>A0AA38S3L1</accession>
<feature type="region of interest" description="Disordered" evidence="1">
    <location>
        <begin position="89"/>
        <end position="124"/>
    </location>
</feature>
<keyword evidence="3" id="KW-1185">Reference proteome</keyword>
<gene>
    <name evidence="2" type="ORF">NKR23_g2121</name>
</gene>
<comment type="caution">
    <text evidence="2">The sequence shown here is derived from an EMBL/GenBank/DDBJ whole genome shotgun (WGS) entry which is preliminary data.</text>
</comment>
<name>A0AA38S3L1_9PEZI</name>
<evidence type="ECO:0000313" key="2">
    <source>
        <dbReference type="EMBL" id="KAJ9155610.1"/>
    </source>
</evidence>
<protein>
    <submittedName>
        <fullName evidence="2">Uncharacterized protein</fullName>
    </submittedName>
</protein>
<proteinExistence type="predicted"/>
<feature type="compositionally biased region" description="Low complexity" evidence="1">
    <location>
        <begin position="109"/>
        <end position="122"/>
    </location>
</feature>